<name>A0ACC3CTA6_9PEZI</name>
<evidence type="ECO:0000313" key="2">
    <source>
        <dbReference type="Proteomes" id="UP001186974"/>
    </source>
</evidence>
<evidence type="ECO:0000313" key="1">
    <source>
        <dbReference type="EMBL" id="KAK3044333.1"/>
    </source>
</evidence>
<reference evidence="1" key="1">
    <citation type="submission" date="2024-09" db="EMBL/GenBank/DDBJ databases">
        <title>Black Yeasts Isolated from many extreme environments.</title>
        <authorList>
            <person name="Coleine C."/>
            <person name="Stajich J.E."/>
            <person name="Selbmann L."/>
        </authorList>
    </citation>
    <scope>NUCLEOTIDE SEQUENCE</scope>
    <source>
        <strain evidence="1">CCFEE 5737</strain>
    </source>
</reference>
<gene>
    <name evidence="1" type="ORF">LTS18_001560</name>
</gene>
<sequence length="330" mass="35517">MAPIAASTQAKTKLKAFHFIEGRPERPPVDRILEDTENIAPGAAEDIAAEDVLKPSKPASQTQTLPQPKTFPPSTPATRLPLADLIGNADDSNRRTTALAKTPEEHLTWVTNPGSSQRKAATPARRGTKRARSSSPLSSQQEKETFDFQHLHQSLRTPQADPAADLWSTYAADASRQEAAVGGKNVAFAHLIENSSPRSSASAGSVGGLRRWASCGVEWPTSEKKRRRTNGTLRASKKDGQIQEASRENDEVSRKSRIGMLVEQLEVLSKPAGRGAPSAPSSSSPLPETKGPREDPHNSPLERLTPVAENPEEQPAQSQASAQSTSRSPQ</sequence>
<dbReference type="Proteomes" id="UP001186974">
    <property type="component" value="Unassembled WGS sequence"/>
</dbReference>
<organism evidence="1 2">
    <name type="scientific">Coniosporium uncinatum</name>
    <dbReference type="NCBI Taxonomy" id="93489"/>
    <lineage>
        <taxon>Eukaryota</taxon>
        <taxon>Fungi</taxon>
        <taxon>Dikarya</taxon>
        <taxon>Ascomycota</taxon>
        <taxon>Pezizomycotina</taxon>
        <taxon>Dothideomycetes</taxon>
        <taxon>Dothideomycetes incertae sedis</taxon>
        <taxon>Coniosporium</taxon>
    </lineage>
</organism>
<accession>A0ACC3CTA6</accession>
<feature type="non-terminal residue" evidence="1">
    <location>
        <position position="330"/>
    </location>
</feature>
<protein>
    <submittedName>
        <fullName evidence="1">Uncharacterized protein</fullName>
    </submittedName>
</protein>
<proteinExistence type="predicted"/>
<dbReference type="EMBL" id="JAWDJW010012089">
    <property type="protein sequence ID" value="KAK3044333.1"/>
    <property type="molecule type" value="Genomic_DNA"/>
</dbReference>
<keyword evidence="2" id="KW-1185">Reference proteome</keyword>
<comment type="caution">
    <text evidence="1">The sequence shown here is derived from an EMBL/GenBank/DDBJ whole genome shotgun (WGS) entry which is preliminary data.</text>
</comment>